<evidence type="ECO:0000256" key="2">
    <source>
        <dbReference type="ARBA" id="ARBA00023002"/>
    </source>
</evidence>
<dbReference type="Proteomes" id="UP000824176">
    <property type="component" value="Unassembled WGS sequence"/>
</dbReference>
<gene>
    <name evidence="6" type="ORF">H9804_04375</name>
</gene>
<comment type="similarity">
    <text evidence="1 3">Belongs to the D-isomer specific 2-hydroxyacid dehydrogenase family.</text>
</comment>
<dbReference type="CDD" id="cd05301">
    <property type="entry name" value="GDH"/>
    <property type="match status" value="1"/>
</dbReference>
<evidence type="ECO:0000256" key="1">
    <source>
        <dbReference type="ARBA" id="ARBA00005854"/>
    </source>
</evidence>
<accession>A0A9D2GSG1</accession>
<dbReference type="PANTHER" id="PTHR10996:SF283">
    <property type="entry name" value="GLYOXYLATE_HYDROXYPYRUVATE REDUCTASE B"/>
    <property type="match status" value="1"/>
</dbReference>
<feature type="domain" description="D-isomer specific 2-hydroxyacid dehydrogenase catalytic" evidence="4">
    <location>
        <begin position="3"/>
        <end position="312"/>
    </location>
</feature>
<evidence type="ECO:0000259" key="5">
    <source>
        <dbReference type="Pfam" id="PF02826"/>
    </source>
</evidence>
<evidence type="ECO:0000256" key="3">
    <source>
        <dbReference type="RuleBase" id="RU003719"/>
    </source>
</evidence>
<evidence type="ECO:0000313" key="7">
    <source>
        <dbReference type="Proteomes" id="UP000824176"/>
    </source>
</evidence>
<dbReference type="InterPro" id="IPR036291">
    <property type="entry name" value="NAD(P)-bd_dom_sf"/>
</dbReference>
<reference evidence="6" key="2">
    <citation type="submission" date="2021-04" db="EMBL/GenBank/DDBJ databases">
        <authorList>
            <person name="Gilroy R."/>
        </authorList>
    </citation>
    <scope>NUCLEOTIDE SEQUENCE</scope>
    <source>
        <strain evidence="6">ChiW4-1371</strain>
    </source>
</reference>
<dbReference type="FunFam" id="3.40.50.720:FF:000462">
    <property type="entry name" value="Glyoxylate reductase (NADP+)"/>
    <property type="match status" value="1"/>
</dbReference>
<dbReference type="PROSITE" id="PS00065">
    <property type="entry name" value="D_2_HYDROXYACID_DH_1"/>
    <property type="match status" value="1"/>
</dbReference>
<dbReference type="PANTHER" id="PTHR10996">
    <property type="entry name" value="2-HYDROXYACID DEHYDROGENASE-RELATED"/>
    <property type="match status" value="1"/>
</dbReference>
<dbReference type="GO" id="GO:0016618">
    <property type="term" value="F:hydroxypyruvate reductase [NAD(P)H] activity"/>
    <property type="evidence" value="ECO:0007669"/>
    <property type="project" value="TreeGrafter"/>
</dbReference>
<dbReference type="Gene3D" id="3.40.50.720">
    <property type="entry name" value="NAD(P)-binding Rossmann-like Domain"/>
    <property type="match status" value="2"/>
</dbReference>
<dbReference type="InterPro" id="IPR050223">
    <property type="entry name" value="D-isomer_2-hydroxyacid_DH"/>
</dbReference>
<evidence type="ECO:0000259" key="4">
    <source>
        <dbReference type="Pfam" id="PF00389"/>
    </source>
</evidence>
<dbReference type="GO" id="GO:0030267">
    <property type="term" value="F:glyoxylate reductase (NADPH) activity"/>
    <property type="evidence" value="ECO:0007669"/>
    <property type="project" value="TreeGrafter"/>
</dbReference>
<reference evidence="6" key="1">
    <citation type="journal article" date="2021" name="PeerJ">
        <title>Extensive microbial diversity within the chicken gut microbiome revealed by metagenomics and culture.</title>
        <authorList>
            <person name="Gilroy R."/>
            <person name="Ravi A."/>
            <person name="Getino M."/>
            <person name="Pursley I."/>
            <person name="Horton D.L."/>
            <person name="Alikhan N.F."/>
            <person name="Baker D."/>
            <person name="Gharbi K."/>
            <person name="Hall N."/>
            <person name="Watson M."/>
            <person name="Adriaenssens E.M."/>
            <person name="Foster-Nyarko E."/>
            <person name="Jarju S."/>
            <person name="Secka A."/>
            <person name="Antonio M."/>
            <person name="Oren A."/>
            <person name="Chaudhuri R.R."/>
            <person name="La Ragione R."/>
            <person name="Hildebrand F."/>
            <person name="Pallen M.J."/>
        </authorList>
    </citation>
    <scope>NUCLEOTIDE SEQUENCE</scope>
    <source>
        <strain evidence="6">ChiW4-1371</strain>
    </source>
</reference>
<dbReference type="InterPro" id="IPR029752">
    <property type="entry name" value="D-isomer_DH_CS1"/>
</dbReference>
<evidence type="ECO:0000313" key="6">
    <source>
        <dbReference type="EMBL" id="HIZ89158.1"/>
    </source>
</evidence>
<dbReference type="SUPFAM" id="SSF51735">
    <property type="entry name" value="NAD(P)-binding Rossmann-fold domains"/>
    <property type="match status" value="1"/>
</dbReference>
<dbReference type="GO" id="GO:0005829">
    <property type="term" value="C:cytosol"/>
    <property type="evidence" value="ECO:0007669"/>
    <property type="project" value="TreeGrafter"/>
</dbReference>
<keyword evidence="2 3" id="KW-0560">Oxidoreductase</keyword>
<protein>
    <submittedName>
        <fullName evidence="6">D-glycerate dehydrogenase</fullName>
    </submittedName>
</protein>
<dbReference type="SUPFAM" id="SSF52283">
    <property type="entry name" value="Formate/glycerate dehydrogenase catalytic domain-like"/>
    <property type="match status" value="1"/>
</dbReference>
<dbReference type="Pfam" id="PF02826">
    <property type="entry name" value="2-Hacid_dh_C"/>
    <property type="match status" value="1"/>
</dbReference>
<dbReference type="Pfam" id="PF00389">
    <property type="entry name" value="2-Hacid_dh"/>
    <property type="match status" value="1"/>
</dbReference>
<name>A0A9D2GSG1_9BACT</name>
<feature type="domain" description="D-isomer specific 2-hydroxyacid dehydrogenase NAD-binding" evidence="5">
    <location>
        <begin position="106"/>
        <end position="284"/>
    </location>
</feature>
<organism evidence="6 7">
    <name type="scientific">Candidatus Mucispirillum faecigallinarum</name>
    <dbReference type="NCBI Taxonomy" id="2838699"/>
    <lineage>
        <taxon>Bacteria</taxon>
        <taxon>Pseudomonadati</taxon>
        <taxon>Deferribacterota</taxon>
        <taxon>Deferribacteres</taxon>
        <taxon>Deferribacterales</taxon>
        <taxon>Mucispirillaceae</taxon>
        <taxon>Mucispirillum</taxon>
    </lineage>
</organism>
<dbReference type="EMBL" id="DXAQ01000069">
    <property type="protein sequence ID" value="HIZ89158.1"/>
    <property type="molecule type" value="Genomic_DNA"/>
</dbReference>
<comment type="caution">
    <text evidence="6">The sequence shown here is derived from an EMBL/GenBank/DDBJ whole genome shotgun (WGS) entry which is preliminary data.</text>
</comment>
<dbReference type="AlphaFoldDB" id="A0A9D2GSG1"/>
<proteinExistence type="inferred from homology"/>
<sequence>MKVVITSKLPQIINNYLEDIRIDANSIDEPLPPIRLRQMMSDADALICTSSDIVDRPLMEAAPKLKVIANYDAGSDNIDVDYAAHRGITVCTTKHILTQSTAEFGFALMMSAARHIPEADRYARNGRFSGNTNHSLMVGLDFYKKTLGIFGMGNIGQAVAKIATGFSMDIIYHNRHRDKQAELIFGATYATFDELLEWSDFLIITAPLTLETRHIFSLKEFKKMKKNAVLVNIGRGAIIRESDLATALSEKIIYAAGLDVYEYEPEINEDLKKLDNVVLSPHLGSSTQATKENMAISCAESVVSVLKGGITPDTAINKPVII</sequence>
<dbReference type="InterPro" id="IPR006140">
    <property type="entry name" value="D-isomer_DH_NAD-bd"/>
</dbReference>
<dbReference type="GO" id="GO:0051287">
    <property type="term" value="F:NAD binding"/>
    <property type="evidence" value="ECO:0007669"/>
    <property type="project" value="InterPro"/>
</dbReference>
<dbReference type="InterPro" id="IPR006139">
    <property type="entry name" value="D-isomer_2_OHA_DH_cat_dom"/>
</dbReference>